<dbReference type="Proteomes" id="UP000829196">
    <property type="component" value="Unassembled WGS sequence"/>
</dbReference>
<dbReference type="EMBL" id="JAGYWB010000019">
    <property type="protein sequence ID" value="KAI0487911.1"/>
    <property type="molecule type" value="Genomic_DNA"/>
</dbReference>
<keyword evidence="2" id="KW-1133">Transmembrane helix</keyword>
<feature type="region of interest" description="Disordered" evidence="1">
    <location>
        <begin position="80"/>
        <end position="550"/>
    </location>
</feature>
<comment type="caution">
    <text evidence="3">The sequence shown here is derived from an EMBL/GenBank/DDBJ whole genome shotgun (WGS) entry which is preliminary data.</text>
</comment>
<organism evidence="3 4">
    <name type="scientific">Dendrobium nobile</name>
    <name type="common">Orchid</name>
    <dbReference type="NCBI Taxonomy" id="94219"/>
    <lineage>
        <taxon>Eukaryota</taxon>
        <taxon>Viridiplantae</taxon>
        <taxon>Streptophyta</taxon>
        <taxon>Embryophyta</taxon>
        <taxon>Tracheophyta</taxon>
        <taxon>Spermatophyta</taxon>
        <taxon>Magnoliopsida</taxon>
        <taxon>Liliopsida</taxon>
        <taxon>Asparagales</taxon>
        <taxon>Orchidaceae</taxon>
        <taxon>Epidendroideae</taxon>
        <taxon>Malaxideae</taxon>
        <taxon>Dendrobiinae</taxon>
        <taxon>Dendrobium</taxon>
    </lineage>
</organism>
<keyword evidence="2" id="KW-0472">Membrane</keyword>
<feature type="compositionally biased region" description="Basic and acidic residues" evidence="1">
    <location>
        <begin position="331"/>
        <end position="342"/>
    </location>
</feature>
<feature type="compositionally biased region" description="Polar residues" evidence="1">
    <location>
        <begin position="371"/>
        <end position="399"/>
    </location>
</feature>
<accession>A0A8T3A1D2</accession>
<dbReference type="AlphaFoldDB" id="A0A8T3A1D2"/>
<evidence type="ECO:0000256" key="2">
    <source>
        <dbReference type="SAM" id="Phobius"/>
    </source>
</evidence>
<feature type="compositionally biased region" description="Polar residues" evidence="1">
    <location>
        <begin position="199"/>
        <end position="219"/>
    </location>
</feature>
<keyword evidence="4" id="KW-1185">Reference proteome</keyword>
<evidence type="ECO:0000313" key="4">
    <source>
        <dbReference type="Proteomes" id="UP000829196"/>
    </source>
</evidence>
<feature type="compositionally biased region" description="Polar residues" evidence="1">
    <location>
        <begin position="503"/>
        <end position="540"/>
    </location>
</feature>
<feature type="compositionally biased region" description="Basic and acidic residues" evidence="1">
    <location>
        <begin position="262"/>
        <end position="283"/>
    </location>
</feature>
<feature type="compositionally biased region" description="Basic and acidic residues" evidence="1">
    <location>
        <begin position="463"/>
        <end position="476"/>
    </location>
</feature>
<feature type="compositionally biased region" description="Basic and acidic residues" evidence="1">
    <location>
        <begin position="170"/>
        <end position="179"/>
    </location>
</feature>
<evidence type="ECO:0008006" key="5">
    <source>
        <dbReference type="Google" id="ProtNLM"/>
    </source>
</evidence>
<feature type="compositionally biased region" description="Basic and acidic residues" evidence="1">
    <location>
        <begin position="304"/>
        <end position="319"/>
    </location>
</feature>
<dbReference type="PANTHER" id="PTHR33700:SF26">
    <property type="entry name" value="METHYLTRANSFERASE"/>
    <property type="match status" value="1"/>
</dbReference>
<dbReference type="PANTHER" id="PTHR33700">
    <property type="entry name" value="MYB-LIKE PROTEIN X"/>
    <property type="match status" value="1"/>
</dbReference>
<feature type="compositionally biased region" description="Basic and acidic residues" evidence="1">
    <location>
        <begin position="400"/>
        <end position="414"/>
    </location>
</feature>
<feature type="compositionally biased region" description="Polar residues" evidence="1">
    <location>
        <begin position="98"/>
        <end position="113"/>
    </location>
</feature>
<protein>
    <recommendedName>
        <fullName evidence="5">Dentin sialophosphoprotein-like</fullName>
    </recommendedName>
</protein>
<sequence length="550" mass="59442">MFHHSSNRNHRPQGSNVKKILQVVVLLAVACWLLYQVKHSRDKKTEYVGNDEKKLSKGGEEIYLGRKGDAGSENVIIIDTNGQGSDESTEIKQDEIQHNSSHLNSDDTSNEIPQNHEQEDSKESIMNNGEKESTQEEHVDSHANDGEEILHLPSEREKSSDQNESTDGGSTHEENDHLKKNGVSGEVKSDWIVGDKVESTMTGEETTSISGDQTVSSENVGKENEQENGEASNQEVVSMDDETNKGEELGSDDENIRSLSKASDDNKIDQADVGERFDDEHVSSHAGDSVEFNIDTSLQNGNEASKEKEIETKLEKAAEVENTDNNSSGEIKIDGESEKEIENSSSNTEVQNSNDASNVSVESQSDKTSDTEGTANVDNGQETSSEVNNNEIVDLQTNNEDAKVETDSERRDAGDAGNFENNSVESTEEIEKSSEGAEQSGSDNGKSDDVTGSDPGNKISGTGHEDHIAHKEEGKNDVVSSDEAITSDDSTNEISAGEAVQTEGGNISEAESINHGNTETVKTVQSSDVETKQDNTNSSAAGEASEEKVV</sequence>
<feature type="compositionally biased region" description="Basic and acidic residues" evidence="1">
    <location>
        <begin position="187"/>
        <end position="198"/>
    </location>
</feature>
<feature type="compositionally biased region" description="Polar residues" evidence="1">
    <location>
        <begin position="294"/>
        <end position="303"/>
    </location>
</feature>
<feature type="transmembrane region" description="Helical" evidence="2">
    <location>
        <begin position="20"/>
        <end position="37"/>
    </location>
</feature>
<proteinExistence type="predicted"/>
<keyword evidence="2" id="KW-0812">Transmembrane</keyword>
<reference evidence="3" key="1">
    <citation type="journal article" date="2022" name="Front. Genet.">
        <title>Chromosome-Scale Assembly of the Dendrobium nobile Genome Provides Insights Into the Molecular Mechanism of the Biosynthesis of the Medicinal Active Ingredient of Dendrobium.</title>
        <authorList>
            <person name="Xu Q."/>
            <person name="Niu S.-C."/>
            <person name="Li K.-L."/>
            <person name="Zheng P.-J."/>
            <person name="Zhang X.-J."/>
            <person name="Jia Y."/>
            <person name="Liu Y."/>
            <person name="Niu Y.-X."/>
            <person name="Yu L.-H."/>
            <person name="Chen D.-F."/>
            <person name="Zhang G.-Q."/>
        </authorList>
    </citation>
    <scope>NUCLEOTIDE SEQUENCE</scope>
    <source>
        <tissue evidence="3">Leaf</tissue>
    </source>
</reference>
<name>A0A8T3A1D2_DENNO</name>
<dbReference type="OrthoDB" id="775386at2759"/>
<feature type="compositionally biased region" description="Polar residues" evidence="1">
    <location>
        <begin position="483"/>
        <end position="494"/>
    </location>
</feature>
<evidence type="ECO:0000313" key="3">
    <source>
        <dbReference type="EMBL" id="KAI0487911.1"/>
    </source>
</evidence>
<evidence type="ECO:0000256" key="1">
    <source>
        <dbReference type="SAM" id="MobiDB-lite"/>
    </source>
</evidence>
<feature type="compositionally biased region" description="Basic and acidic residues" evidence="1">
    <location>
        <begin position="114"/>
        <end position="161"/>
    </location>
</feature>
<gene>
    <name evidence="3" type="ORF">KFK09_027734</name>
</gene>
<feature type="compositionally biased region" description="Polar residues" evidence="1">
    <location>
        <begin position="350"/>
        <end position="363"/>
    </location>
</feature>